<protein>
    <submittedName>
        <fullName evidence="2">Meiotic recombination protein REC114</fullName>
    </submittedName>
</protein>
<dbReference type="VEuPathDB" id="FungiDB:GVI51_K03751"/>
<evidence type="ECO:0000313" key="2">
    <source>
        <dbReference type="EMBL" id="KTA96531.1"/>
    </source>
</evidence>
<dbReference type="GO" id="GO:0007131">
    <property type="term" value="P:reciprocal meiotic recombination"/>
    <property type="evidence" value="ECO:0007669"/>
    <property type="project" value="InterPro"/>
</dbReference>
<dbReference type="VEuPathDB" id="FungiDB:GWK60_K03773"/>
<dbReference type="Pfam" id="PF03525">
    <property type="entry name" value="Meiotic_rec114"/>
    <property type="match status" value="1"/>
</dbReference>
<dbReference type="VEuPathDB" id="FungiDB:CAGL0K03905g"/>
<feature type="region of interest" description="Disordered" evidence="1">
    <location>
        <begin position="221"/>
        <end position="240"/>
    </location>
</feature>
<feature type="compositionally biased region" description="Polar residues" evidence="1">
    <location>
        <begin position="222"/>
        <end position="231"/>
    </location>
</feature>
<dbReference type="Proteomes" id="UP000054886">
    <property type="component" value="Unassembled WGS sequence"/>
</dbReference>
<proteinExistence type="predicted"/>
<name>A0A0W0DCE5_CANGB</name>
<dbReference type="InterPro" id="IPR004354">
    <property type="entry name" value="Meiotic_Rec114"/>
</dbReference>
<organism evidence="2 3">
    <name type="scientific">Candida glabrata</name>
    <name type="common">Yeast</name>
    <name type="synonym">Torulopsis glabrata</name>
    <dbReference type="NCBI Taxonomy" id="5478"/>
    <lineage>
        <taxon>Eukaryota</taxon>
        <taxon>Fungi</taxon>
        <taxon>Dikarya</taxon>
        <taxon>Ascomycota</taxon>
        <taxon>Saccharomycotina</taxon>
        <taxon>Saccharomycetes</taxon>
        <taxon>Saccharomycetales</taxon>
        <taxon>Saccharomycetaceae</taxon>
        <taxon>Nakaseomyces</taxon>
    </lineage>
</organism>
<dbReference type="AlphaFoldDB" id="A0A0W0DCE5"/>
<dbReference type="VEuPathDB" id="FungiDB:B1J91_K03905g"/>
<reference evidence="2 3" key="1">
    <citation type="submission" date="2015-10" db="EMBL/GenBank/DDBJ databases">
        <title>Draft genomes sequences of Candida glabrata isolates 1A, 1B, 2A, 2B, 3A and 3B.</title>
        <authorList>
            <person name="Haavelsrud O.E."/>
            <person name="Gaustad P."/>
        </authorList>
    </citation>
    <scope>NUCLEOTIDE SEQUENCE [LARGE SCALE GENOMIC DNA]</scope>
    <source>
        <strain evidence="2">910700640</strain>
    </source>
</reference>
<comment type="caution">
    <text evidence="2">The sequence shown here is derived from an EMBL/GenBank/DDBJ whole genome shotgun (WGS) entry which is preliminary data.</text>
</comment>
<evidence type="ECO:0000313" key="3">
    <source>
        <dbReference type="Proteomes" id="UP000054886"/>
    </source>
</evidence>
<dbReference type="EMBL" id="LLZZ01000172">
    <property type="protein sequence ID" value="KTA96531.1"/>
    <property type="molecule type" value="Genomic_DNA"/>
</dbReference>
<accession>A0A0W0DCE5</accession>
<sequence length="361" mass="41445">MNGYKECLRLSVMRYSKYQGQISAPHGFASAFAPLDLTLWSHITGTSECPMFLVLLVTSDSKACRLKILSMQIEHEDILIKDNTIVSFVQFSAQSPVISCKYLTQVDKFQYLNRFQIEFNSNEYMVAYGILTQIGFKIKKARRVNSEENEVQDKLATSQQSQMLIFSQRENIIPSPNYKNINNLNYPSGDPPRHRQDLCSTHKNVDTTLLNSLPLVHIGDNLRNSTSSSDKTPPIKKGGNQEIVNANHNIVKLSDKIHPYIIPNESAQLIIPEIKFGNISDTIDSENNTPLNKQFLTTVNTEEICNTNTTDVTKHTKPVITKRLLKRKLRDKHFMIWVRRIEKYFINIEKKSKRKSSRKHN</sequence>
<evidence type="ECO:0000256" key="1">
    <source>
        <dbReference type="SAM" id="MobiDB-lite"/>
    </source>
</evidence>
<gene>
    <name evidence="2" type="ORF">AO440_003420</name>
</gene>